<evidence type="ECO:0000256" key="4">
    <source>
        <dbReference type="ARBA" id="ARBA00022989"/>
    </source>
</evidence>
<keyword evidence="8" id="KW-1185">Reference proteome</keyword>
<dbReference type="RefSeq" id="WP_067398624.1">
    <property type="nucleotide sequence ID" value="NZ_LZEY01000001.1"/>
</dbReference>
<comment type="caution">
    <text evidence="7">The sequence shown here is derived from an EMBL/GenBank/DDBJ whole genome shotgun (WGS) entry which is preliminary data.</text>
</comment>
<evidence type="ECO:0000256" key="3">
    <source>
        <dbReference type="ARBA" id="ARBA00022692"/>
    </source>
</evidence>
<evidence type="ECO:0000256" key="6">
    <source>
        <dbReference type="SAM" id="Phobius"/>
    </source>
</evidence>
<feature type="transmembrane region" description="Helical" evidence="6">
    <location>
        <begin position="261"/>
        <end position="283"/>
    </location>
</feature>
<name>A0A1B8HVB6_9GAMM</name>
<feature type="transmembrane region" description="Helical" evidence="6">
    <location>
        <begin position="228"/>
        <end position="249"/>
    </location>
</feature>
<dbReference type="Pfam" id="PF02133">
    <property type="entry name" value="Transp_cyt_pur"/>
    <property type="match status" value="1"/>
</dbReference>
<evidence type="ECO:0000256" key="1">
    <source>
        <dbReference type="ARBA" id="ARBA00004141"/>
    </source>
</evidence>
<sequence>MSKQDTSHAPQTHDSDFMFTPIPMTHRRETWKQILVWIGFGYVATGLFIGGALAGANGGPGMSFPMALLAIAIGMGLLFILTSLLGIMAQRTGLSLALLSRFSYGYLGSNLPMIAMGLLTLGWFAAITGMVGDIWGSFLGNPSGIIVFDPGAHGYNGAPITLEIFISCVVAGLLFTYTSLHGMKGLEIIAIPVSPIIMIIAVVTGYAMLQEGGGLSVFIENSNRNEGLMLSTAITMVVGSWIAGAVMGVDLFRFNKSISAVFWGSAACFIFTNPLLNVVGYIGTMTVGMPNYVTWMIEKSFLLALLGVVTWTLSLWTTNDAELYCNSLYTGPVLDSAGIKVNKNILILSTGILGTVLGAIGFYQIFFADFINYLGIMAPPLAGPLLADYYVTRKCKYDISLINSQPKCNYAGVISALAGMISGLIMAMNNILSDWPTGLLALVFTIILYLILHPLLAAKAASPAAGRSS</sequence>
<feature type="transmembrane region" description="Helical" evidence="6">
    <location>
        <begin position="188"/>
        <end position="208"/>
    </location>
</feature>
<keyword evidence="5 6" id="KW-0472">Membrane</keyword>
<feature type="transmembrane region" description="Helical" evidence="6">
    <location>
        <begin position="34"/>
        <end position="54"/>
    </location>
</feature>
<reference evidence="8" key="1">
    <citation type="submission" date="2016-06" db="EMBL/GenBank/DDBJ databases">
        <authorList>
            <person name="Butler K."/>
        </authorList>
    </citation>
    <scope>NUCLEOTIDE SEQUENCE [LARGE SCALE GENOMIC DNA]</scope>
    <source>
        <strain evidence="8">GCSL-Mp20</strain>
    </source>
</reference>
<keyword evidence="4 6" id="KW-1133">Transmembrane helix</keyword>
<feature type="transmembrane region" description="Helical" evidence="6">
    <location>
        <begin position="411"/>
        <end position="432"/>
    </location>
</feature>
<evidence type="ECO:0000313" key="7">
    <source>
        <dbReference type="EMBL" id="OBU13582.1"/>
    </source>
</evidence>
<dbReference type="GO" id="GO:0005886">
    <property type="term" value="C:plasma membrane"/>
    <property type="evidence" value="ECO:0007669"/>
    <property type="project" value="TreeGrafter"/>
</dbReference>
<evidence type="ECO:0000313" key="8">
    <source>
        <dbReference type="Proteomes" id="UP000092377"/>
    </source>
</evidence>
<dbReference type="AlphaFoldDB" id="A0A1B8HVB6"/>
<feature type="transmembrane region" description="Helical" evidence="6">
    <location>
        <begin position="345"/>
        <end position="365"/>
    </location>
</feature>
<proteinExistence type="inferred from homology"/>
<accession>A0A1B8HVB6</accession>
<dbReference type="Proteomes" id="UP000092377">
    <property type="component" value="Unassembled WGS sequence"/>
</dbReference>
<dbReference type="InterPro" id="IPR001248">
    <property type="entry name" value="Pur-cyt_permease"/>
</dbReference>
<feature type="transmembrane region" description="Helical" evidence="6">
    <location>
        <begin position="295"/>
        <end position="316"/>
    </location>
</feature>
<feature type="transmembrane region" description="Helical" evidence="6">
    <location>
        <begin position="110"/>
        <end position="135"/>
    </location>
</feature>
<organism evidence="7 8">
    <name type="scientific">Morganella psychrotolerans</name>
    <dbReference type="NCBI Taxonomy" id="368603"/>
    <lineage>
        <taxon>Bacteria</taxon>
        <taxon>Pseudomonadati</taxon>
        <taxon>Pseudomonadota</taxon>
        <taxon>Gammaproteobacteria</taxon>
        <taxon>Enterobacterales</taxon>
        <taxon>Morganellaceae</taxon>
        <taxon>Morganella</taxon>
    </lineage>
</organism>
<dbReference type="OrthoDB" id="9780088at2"/>
<keyword evidence="3 6" id="KW-0812">Transmembrane</keyword>
<dbReference type="InterPro" id="IPR030191">
    <property type="entry name" value="CodB"/>
</dbReference>
<dbReference type="PANTHER" id="PTHR30569">
    <property type="entry name" value="CYTOSINE TRANSPORTER CODB"/>
    <property type="match status" value="1"/>
</dbReference>
<comment type="similarity">
    <text evidence="2">Belongs to the purine-cytosine permease (2.A.39) family.</text>
</comment>
<dbReference type="EMBL" id="LZEY01000001">
    <property type="protein sequence ID" value="OBU13582.1"/>
    <property type="molecule type" value="Genomic_DNA"/>
</dbReference>
<dbReference type="Gene3D" id="1.10.4160.10">
    <property type="entry name" value="Hydantoin permease"/>
    <property type="match status" value="1"/>
</dbReference>
<protein>
    <submittedName>
        <fullName evidence="7">Cytosine permease</fullName>
    </submittedName>
</protein>
<gene>
    <name evidence="7" type="ORF">AYY18_02320</name>
</gene>
<feature type="transmembrane region" description="Helical" evidence="6">
    <location>
        <begin position="438"/>
        <end position="458"/>
    </location>
</feature>
<evidence type="ECO:0000256" key="5">
    <source>
        <dbReference type="ARBA" id="ARBA00023136"/>
    </source>
</evidence>
<feature type="transmembrane region" description="Helical" evidence="6">
    <location>
        <begin position="155"/>
        <end position="176"/>
    </location>
</feature>
<dbReference type="GO" id="GO:0015209">
    <property type="term" value="F:cytosine transmembrane transporter activity"/>
    <property type="evidence" value="ECO:0007669"/>
    <property type="project" value="InterPro"/>
</dbReference>
<dbReference type="PANTHER" id="PTHR30569:SF0">
    <property type="entry name" value="CYTOSINE PERMEASE"/>
    <property type="match status" value="1"/>
</dbReference>
<feature type="transmembrane region" description="Helical" evidence="6">
    <location>
        <begin position="66"/>
        <end position="89"/>
    </location>
</feature>
<evidence type="ECO:0000256" key="2">
    <source>
        <dbReference type="ARBA" id="ARBA00008974"/>
    </source>
</evidence>
<comment type="subcellular location">
    <subcellularLocation>
        <location evidence="1">Membrane</location>
        <topology evidence="1">Multi-pass membrane protein</topology>
    </subcellularLocation>
</comment>